<accession>A0A6C0L8X0</accession>
<feature type="transmembrane region" description="Helical" evidence="1">
    <location>
        <begin position="40"/>
        <end position="61"/>
    </location>
</feature>
<feature type="transmembrane region" description="Helical" evidence="1">
    <location>
        <begin position="131"/>
        <end position="149"/>
    </location>
</feature>
<sequence length="211" mass="23434">MLFAEAFAAVTGGISAKLYDDAIDSKLAVSETWKESLKGIQWISLALLSITDFNFTAVMYLMNMSAYMGDAEAYTTPYEGALLCVYPIFLLLSMHTMVPLSGIDGLLSIFLLVILFTEPFLVNKDVSGMKFFCRVGSAFFSWMLLLFAMDNGVSESLIKMFIYSATYLTVSSVFQLHSMCNRIEAGGLDAEVLSIVHDLLDSMLRVKHIFI</sequence>
<evidence type="ECO:0000313" key="2">
    <source>
        <dbReference type="EMBL" id="QHU26151.1"/>
    </source>
</evidence>
<keyword evidence="1" id="KW-1133">Transmembrane helix</keyword>
<name>A0A6C0L8X0_9ZZZZ</name>
<organism evidence="2">
    <name type="scientific">viral metagenome</name>
    <dbReference type="NCBI Taxonomy" id="1070528"/>
    <lineage>
        <taxon>unclassified sequences</taxon>
        <taxon>metagenomes</taxon>
        <taxon>organismal metagenomes</taxon>
    </lineage>
</organism>
<keyword evidence="1" id="KW-0472">Membrane</keyword>
<dbReference type="AlphaFoldDB" id="A0A6C0L8X0"/>
<dbReference type="EMBL" id="MN740437">
    <property type="protein sequence ID" value="QHU26151.1"/>
    <property type="molecule type" value="Genomic_DNA"/>
</dbReference>
<keyword evidence="1" id="KW-0812">Transmembrane</keyword>
<protein>
    <submittedName>
        <fullName evidence="2">Uncharacterized protein</fullName>
    </submittedName>
</protein>
<feature type="transmembrane region" description="Helical" evidence="1">
    <location>
        <begin position="106"/>
        <end position="122"/>
    </location>
</feature>
<evidence type="ECO:0000256" key="1">
    <source>
        <dbReference type="SAM" id="Phobius"/>
    </source>
</evidence>
<proteinExistence type="predicted"/>
<reference evidence="2" key="1">
    <citation type="journal article" date="2020" name="Nature">
        <title>Giant virus diversity and host interactions through global metagenomics.</title>
        <authorList>
            <person name="Schulz F."/>
            <person name="Roux S."/>
            <person name="Paez-Espino D."/>
            <person name="Jungbluth S."/>
            <person name="Walsh D.A."/>
            <person name="Denef V.J."/>
            <person name="McMahon K.D."/>
            <person name="Konstantinidis K.T."/>
            <person name="Eloe-Fadrosh E.A."/>
            <person name="Kyrpides N.C."/>
            <person name="Woyke T."/>
        </authorList>
    </citation>
    <scope>NUCLEOTIDE SEQUENCE</scope>
    <source>
        <strain evidence="2">GVMAG-M-3300027759-16</strain>
    </source>
</reference>
<feature type="transmembrane region" description="Helical" evidence="1">
    <location>
        <begin position="81"/>
        <end position="100"/>
    </location>
</feature>